<dbReference type="Gene3D" id="3.40.630.30">
    <property type="match status" value="1"/>
</dbReference>
<feature type="region of interest" description="Disordered" evidence="1">
    <location>
        <begin position="19"/>
        <end position="84"/>
    </location>
</feature>
<dbReference type="PROSITE" id="PS51186">
    <property type="entry name" value="GNAT"/>
    <property type="match status" value="1"/>
</dbReference>
<dbReference type="InterPro" id="IPR016181">
    <property type="entry name" value="Acyl_CoA_acyltransferase"/>
</dbReference>
<accession>A0A4R8WXP1</accession>
<dbReference type="GO" id="GO:0016747">
    <property type="term" value="F:acyltransferase activity, transferring groups other than amino-acyl groups"/>
    <property type="evidence" value="ECO:0007669"/>
    <property type="project" value="InterPro"/>
</dbReference>
<dbReference type="Proteomes" id="UP000298412">
    <property type="component" value="Unassembled WGS sequence"/>
</dbReference>
<evidence type="ECO:0000313" key="3">
    <source>
        <dbReference type="EMBL" id="TFC18381.1"/>
    </source>
</evidence>
<dbReference type="Pfam" id="PF00583">
    <property type="entry name" value="Acetyltransf_1"/>
    <property type="match status" value="1"/>
</dbReference>
<evidence type="ECO:0000259" key="2">
    <source>
        <dbReference type="PROSITE" id="PS51186"/>
    </source>
</evidence>
<feature type="domain" description="N-acetyltransferase" evidence="2">
    <location>
        <begin position="118"/>
        <end position="279"/>
    </location>
</feature>
<name>A0A4R8WXP1_9MICO</name>
<dbReference type="InterPro" id="IPR000182">
    <property type="entry name" value="GNAT_dom"/>
</dbReference>
<evidence type="ECO:0000256" key="1">
    <source>
        <dbReference type="SAM" id="MobiDB-lite"/>
    </source>
</evidence>
<reference evidence="3 4" key="1">
    <citation type="submission" date="2019-03" db="EMBL/GenBank/DDBJ databases">
        <title>Genomics of glacier-inhabiting Cryobacterium strains.</title>
        <authorList>
            <person name="Liu Q."/>
            <person name="Xin Y.-H."/>
        </authorList>
    </citation>
    <scope>NUCLEOTIDE SEQUENCE [LARGE SCALE GENOMIC DNA]</scope>
    <source>
        <strain evidence="3 4">MDT1-3</strain>
    </source>
</reference>
<protein>
    <submittedName>
        <fullName evidence="3">GNAT family N-acetyltransferase</fullName>
    </submittedName>
</protein>
<gene>
    <name evidence="3" type="ORF">E3O19_04715</name>
</gene>
<dbReference type="OrthoDB" id="6182349at2"/>
<proteinExistence type="predicted"/>
<evidence type="ECO:0000313" key="4">
    <source>
        <dbReference type="Proteomes" id="UP000298412"/>
    </source>
</evidence>
<keyword evidence="4" id="KW-1185">Reference proteome</keyword>
<organism evidence="3 4">
    <name type="scientific">Cryobacterium algoritolerans</name>
    <dbReference type="NCBI Taxonomy" id="1259184"/>
    <lineage>
        <taxon>Bacteria</taxon>
        <taxon>Bacillati</taxon>
        <taxon>Actinomycetota</taxon>
        <taxon>Actinomycetes</taxon>
        <taxon>Micrococcales</taxon>
        <taxon>Microbacteriaceae</taxon>
        <taxon>Cryobacterium</taxon>
    </lineage>
</organism>
<sequence length="287" mass="30708">MAASAQLRAQRPIRGFVVGARRRSTGQGVQGIRRRADRAGEDPHRAAPARASSGRRSGRPAPAALGRRPLHARLNRTEHPGRPPDALLAEAGWRDRTDPHCHARRHGGVGPIVVGMPRSIRPLLPHDSAQVLLLNNDAVPAVNALDEASLAALLAECAVAVVVTTDAEPAQVLGFAIVFAADADYASENYRWFAERSREFLYVDRIVVAEEARGQGLGEVLYGTIFASAETTAAVVVFCEVNIEPPNPGSLAFHSRLGFAQIGQRSTKNDTVVVALLAASVGEYAER</sequence>
<feature type="compositionally biased region" description="Low complexity" evidence="1">
    <location>
        <begin position="46"/>
        <end position="67"/>
    </location>
</feature>
<keyword evidence="3" id="KW-0808">Transferase</keyword>
<comment type="caution">
    <text evidence="3">The sequence shown here is derived from an EMBL/GenBank/DDBJ whole genome shotgun (WGS) entry which is preliminary data.</text>
</comment>
<dbReference type="SUPFAM" id="SSF55729">
    <property type="entry name" value="Acyl-CoA N-acyltransferases (Nat)"/>
    <property type="match status" value="1"/>
</dbReference>
<dbReference type="EMBL" id="SOFP01000022">
    <property type="protein sequence ID" value="TFC18381.1"/>
    <property type="molecule type" value="Genomic_DNA"/>
</dbReference>
<dbReference type="AlphaFoldDB" id="A0A4R8WXP1"/>